<dbReference type="Proteomes" id="UP001214603">
    <property type="component" value="Chromosome 1"/>
</dbReference>
<dbReference type="GO" id="GO:0005634">
    <property type="term" value="C:nucleus"/>
    <property type="evidence" value="ECO:0007669"/>
    <property type="project" value="InterPro"/>
</dbReference>
<feature type="compositionally biased region" description="Polar residues" evidence="1">
    <location>
        <begin position="307"/>
        <end position="316"/>
    </location>
</feature>
<feature type="region of interest" description="Disordered" evidence="1">
    <location>
        <begin position="65"/>
        <end position="106"/>
    </location>
</feature>
<evidence type="ECO:0000313" key="4">
    <source>
        <dbReference type="Proteomes" id="UP001214603"/>
    </source>
</evidence>
<dbReference type="InterPro" id="IPR009349">
    <property type="entry name" value="TRIP4/RQT4_C2HC5_Znf"/>
</dbReference>
<evidence type="ECO:0000313" key="3">
    <source>
        <dbReference type="EMBL" id="WFD01673.1"/>
    </source>
</evidence>
<feature type="region of interest" description="Disordered" evidence="1">
    <location>
        <begin position="388"/>
        <end position="426"/>
    </location>
</feature>
<protein>
    <recommendedName>
        <fullName evidence="2">TRIP4/RQT4 C2HC5-type zinc finger domain-containing protein</fullName>
    </recommendedName>
</protein>
<evidence type="ECO:0000259" key="2">
    <source>
        <dbReference type="Pfam" id="PF06221"/>
    </source>
</evidence>
<dbReference type="GO" id="GO:0180022">
    <property type="term" value="C:RQC-trigger complex"/>
    <property type="evidence" value="ECO:0007669"/>
    <property type="project" value="InterPro"/>
</dbReference>
<sequence length="426" mass="45790">MPSGKLEEELGALLGLDHETVKEQVVPYLATHSTPKALRLYLQDLIGTSAAAKALTEKYVADRFPSHPAPSASSSGAENARPSAPPQRPETTPAESTRKAPAKPVRLTPNNVAAALAASETAAPRALPPTQEMLALDKAFSMLSVEPSSAEAAVYAPPTRRLCLCQGARHALAEYVPMCISCGLILCDALRPIPISPHSACPSCGASPIAPSHTRSQLLAQLVEKREQLEKEQQEKEAERKAELARNRHADTPFPTLSGTNTHAPPAASKRSRVLHLDMKTHKVTVSRTKEKAAKANKEKPEALPTPESSVQTTAEDGSALVHDPQDDGFRERYMSSCSISDRHATQSWAALLPTVFHYVPPEKRPEPLEPVCSEVYTEVPDLATLIQSKPPGSSADVQRRNKKAVVASGVARAQGRKTGKASKKR</sequence>
<name>A0AAF0DW97_9BASI</name>
<dbReference type="GO" id="GO:0072344">
    <property type="term" value="P:rescue of stalled ribosome"/>
    <property type="evidence" value="ECO:0007669"/>
    <property type="project" value="InterPro"/>
</dbReference>
<gene>
    <name evidence="3" type="ORF">MOBT1_000349</name>
</gene>
<reference evidence="3" key="1">
    <citation type="submission" date="2023-03" db="EMBL/GenBank/DDBJ databases">
        <title>Mating type loci evolution in Malassezia.</title>
        <authorList>
            <person name="Coelho M.A."/>
        </authorList>
    </citation>
    <scope>NUCLEOTIDE SEQUENCE</scope>
    <source>
        <strain evidence="3">CBS 7876</strain>
    </source>
</reference>
<dbReference type="EMBL" id="CP119934">
    <property type="protein sequence ID" value="WFD01673.1"/>
    <property type="molecule type" value="Genomic_DNA"/>
</dbReference>
<keyword evidence="4" id="KW-1185">Reference proteome</keyword>
<dbReference type="Pfam" id="PF06221">
    <property type="entry name" value="zf-C2HC5"/>
    <property type="match status" value="1"/>
</dbReference>
<evidence type="ECO:0000256" key="1">
    <source>
        <dbReference type="SAM" id="MobiDB-lite"/>
    </source>
</evidence>
<organism evidence="3 4">
    <name type="scientific">Malassezia obtusa</name>
    <dbReference type="NCBI Taxonomy" id="76774"/>
    <lineage>
        <taxon>Eukaryota</taxon>
        <taxon>Fungi</taxon>
        <taxon>Dikarya</taxon>
        <taxon>Basidiomycota</taxon>
        <taxon>Ustilaginomycotina</taxon>
        <taxon>Malasseziomycetes</taxon>
        <taxon>Malasseziales</taxon>
        <taxon>Malasseziaceae</taxon>
        <taxon>Malassezia</taxon>
    </lineage>
</organism>
<feature type="compositionally biased region" description="Basic and acidic residues" evidence="1">
    <location>
        <begin position="288"/>
        <end position="302"/>
    </location>
</feature>
<feature type="compositionally biased region" description="Basic and acidic residues" evidence="1">
    <location>
        <begin position="228"/>
        <end position="251"/>
    </location>
</feature>
<feature type="region of interest" description="Disordered" evidence="1">
    <location>
        <begin position="228"/>
        <end position="328"/>
    </location>
</feature>
<accession>A0AAF0DW97</accession>
<feature type="compositionally biased region" description="Basic residues" evidence="1">
    <location>
        <begin position="415"/>
        <end position="426"/>
    </location>
</feature>
<feature type="domain" description="TRIP4/RQT4 C2HC5-type zinc finger" evidence="2">
    <location>
        <begin position="161"/>
        <end position="218"/>
    </location>
</feature>
<dbReference type="AlphaFoldDB" id="A0AAF0DW97"/>
<dbReference type="GO" id="GO:0008270">
    <property type="term" value="F:zinc ion binding"/>
    <property type="evidence" value="ECO:0007669"/>
    <property type="project" value="InterPro"/>
</dbReference>
<proteinExistence type="predicted"/>